<dbReference type="Proteomes" id="UP000245207">
    <property type="component" value="Unassembled WGS sequence"/>
</dbReference>
<gene>
    <name evidence="1" type="ORF">CTI12_AA504200</name>
</gene>
<organism evidence="1 2">
    <name type="scientific">Artemisia annua</name>
    <name type="common">Sweet wormwood</name>
    <dbReference type="NCBI Taxonomy" id="35608"/>
    <lineage>
        <taxon>Eukaryota</taxon>
        <taxon>Viridiplantae</taxon>
        <taxon>Streptophyta</taxon>
        <taxon>Embryophyta</taxon>
        <taxon>Tracheophyta</taxon>
        <taxon>Spermatophyta</taxon>
        <taxon>Magnoliopsida</taxon>
        <taxon>eudicotyledons</taxon>
        <taxon>Gunneridae</taxon>
        <taxon>Pentapetalae</taxon>
        <taxon>asterids</taxon>
        <taxon>campanulids</taxon>
        <taxon>Asterales</taxon>
        <taxon>Asteraceae</taxon>
        <taxon>Asteroideae</taxon>
        <taxon>Anthemideae</taxon>
        <taxon>Artemisiinae</taxon>
        <taxon>Artemisia</taxon>
    </lineage>
</organism>
<evidence type="ECO:0000313" key="2">
    <source>
        <dbReference type="Proteomes" id="UP000245207"/>
    </source>
</evidence>
<accession>A0A2U1LD66</accession>
<keyword evidence="2" id="KW-1185">Reference proteome</keyword>
<protein>
    <submittedName>
        <fullName evidence="1">Uncharacterized protein</fullName>
    </submittedName>
</protein>
<dbReference type="OrthoDB" id="1694063at2759"/>
<name>A0A2U1LD66_ARTAN</name>
<dbReference type="STRING" id="35608.A0A2U1LD66"/>
<sequence length="105" mass="12309">MRLIFKYFFLERIDLTPGPPPNSMLPPRESPNCFRATRKRFFNQKEFGSDVGYLSRSFRNSIIDDGIIKDLTFSNSVCNSLEAPKTKRRCVQTRYAATRRRKRIA</sequence>
<evidence type="ECO:0000313" key="1">
    <source>
        <dbReference type="EMBL" id="PWA46921.1"/>
    </source>
</evidence>
<dbReference type="EMBL" id="PKPP01010047">
    <property type="protein sequence ID" value="PWA46921.1"/>
    <property type="molecule type" value="Genomic_DNA"/>
</dbReference>
<dbReference type="AlphaFoldDB" id="A0A2U1LD66"/>
<proteinExistence type="predicted"/>
<reference evidence="1 2" key="1">
    <citation type="journal article" date="2018" name="Mol. Plant">
        <title>The genome of Artemisia annua provides insight into the evolution of Asteraceae family and artemisinin biosynthesis.</title>
        <authorList>
            <person name="Shen Q."/>
            <person name="Zhang L."/>
            <person name="Liao Z."/>
            <person name="Wang S."/>
            <person name="Yan T."/>
            <person name="Shi P."/>
            <person name="Liu M."/>
            <person name="Fu X."/>
            <person name="Pan Q."/>
            <person name="Wang Y."/>
            <person name="Lv Z."/>
            <person name="Lu X."/>
            <person name="Zhang F."/>
            <person name="Jiang W."/>
            <person name="Ma Y."/>
            <person name="Chen M."/>
            <person name="Hao X."/>
            <person name="Li L."/>
            <person name="Tang Y."/>
            <person name="Lv G."/>
            <person name="Zhou Y."/>
            <person name="Sun X."/>
            <person name="Brodelius P.E."/>
            <person name="Rose J.K.C."/>
            <person name="Tang K."/>
        </authorList>
    </citation>
    <scope>NUCLEOTIDE SEQUENCE [LARGE SCALE GENOMIC DNA]</scope>
    <source>
        <strain evidence="2">cv. Huhao1</strain>
        <tissue evidence="1">Leaf</tissue>
    </source>
</reference>
<comment type="caution">
    <text evidence="1">The sequence shown here is derived from an EMBL/GenBank/DDBJ whole genome shotgun (WGS) entry which is preliminary data.</text>
</comment>